<feature type="compositionally biased region" description="Low complexity" evidence="1">
    <location>
        <begin position="53"/>
        <end position="62"/>
    </location>
</feature>
<reference evidence="3" key="1">
    <citation type="submission" date="2024-07" db="EMBL/GenBank/DDBJ databases">
        <title>Two chromosome-level genome assemblies of Korean endemic species Abeliophyllum distichum and Forsythia ovata (Oleaceae).</title>
        <authorList>
            <person name="Jang H."/>
        </authorList>
    </citation>
    <scope>NUCLEOTIDE SEQUENCE [LARGE SCALE GENOMIC DNA]</scope>
</reference>
<accession>A0ABD1R6B5</accession>
<gene>
    <name evidence="2" type="ORF">Fot_44767</name>
</gene>
<proteinExistence type="predicted"/>
<keyword evidence="3" id="KW-1185">Reference proteome</keyword>
<organism evidence="2 3">
    <name type="scientific">Forsythia ovata</name>
    <dbReference type="NCBI Taxonomy" id="205694"/>
    <lineage>
        <taxon>Eukaryota</taxon>
        <taxon>Viridiplantae</taxon>
        <taxon>Streptophyta</taxon>
        <taxon>Embryophyta</taxon>
        <taxon>Tracheophyta</taxon>
        <taxon>Spermatophyta</taxon>
        <taxon>Magnoliopsida</taxon>
        <taxon>eudicotyledons</taxon>
        <taxon>Gunneridae</taxon>
        <taxon>Pentapetalae</taxon>
        <taxon>asterids</taxon>
        <taxon>lamiids</taxon>
        <taxon>Lamiales</taxon>
        <taxon>Oleaceae</taxon>
        <taxon>Forsythieae</taxon>
        <taxon>Forsythia</taxon>
    </lineage>
</organism>
<dbReference type="EMBL" id="JBFOLJ010000013">
    <property type="protein sequence ID" value="KAL2483323.1"/>
    <property type="molecule type" value="Genomic_DNA"/>
</dbReference>
<evidence type="ECO:0000313" key="3">
    <source>
        <dbReference type="Proteomes" id="UP001604277"/>
    </source>
</evidence>
<protein>
    <submittedName>
        <fullName evidence="2">Uncharacterized protein</fullName>
    </submittedName>
</protein>
<sequence>MSSFYFPSVPKLKIRRLGVVDDIPPPSPVPFATPVPGVTVLQTPEAVVSSSSFISPSPAVTSDAPSTSFLVGPAPSSKSSRQSGKRKAETDSREGAFWTHVPLHVERINIGFCRNELDPTVLEKLPASAAIAAASVHMYWTSAFGKAADNLELMELLKLAEMYTSQSHVLNCKLYKVLAMKVDELRSTVGGMRILMRCVQRTRIFENSSHSLRTPGLVPFMTLPKLRQSRRNAYMLRRRPNCS</sequence>
<evidence type="ECO:0000256" key="1">
    <source>
        <dbReference type="SAM" id="MobiDB-lite"/>
    </source>
</evidence>
<feature type="region of interest" description="Disordered" evidence="1">
    <location>
        <begin position="53"/>
        <end position="93"/>
    </location>
</feature>
<evidence type="ECO:0000313" key="2">
    <source>
        <dbReference type="EMBL" id="KAL2483323.1"/>
    </source>
</evidence>
<name>A0ABD1R6B5_9LAMI</name>
<dbReference type="Proteomes" id="UP001604277">
    <property type="component" value="Unassembled WGS sequence"/>
</dbReference>
<feature type="compositionally biased region" description="Low complexity" evidence="1">
    <location>
        <begin position="72"/>
        <end position="82"/>
    </location>
</feature>
<comment type="caution">
    <text evidence="2">The sequence shown here is derived from an EMBL/GenBank/DDBJ whole genome shotgun (WGS) entry which is preliminary data.</text>
</comment>
<dbReference type="AlphaFoldDB" id="A0ABD1R6B5"/>